<accession>A0A1Y2E9G0</accession>
<keyword evidence="2" id="KW-0732">Signal</keyword>
<comment type="caution">
    <text evidence="3">The sequence shown here is derived from an EMBL/GenBank/DDBJ whole genome shotgun (WGS) entry which is preliminary data.</text>
</comment>
<dbReference type="EMBL" id="MCOG01000048">
    <property type="protein sequence ID" value="ORY67906.1"/>
    <property type="molecule type" value="Genomic_DNA"/>
</dbReference>
<feature type="signal peptide" evidence="2">
    <location>
        <begin position="1"/>
        <end position="20"/>
    </location>
</feature>
<dbReference type="AlphaFoldDB" id="A0A1Y2E9G0"/>
<evidence type="ECO:0000256" key="1">
    <source>
        <dbReference type="SAM" id="MobiDB-lite"/>
    </source>
</evidence>
<reference evidence="3 4" key="1">
    <citation type="submission" date="2016-08" db="EMBL/GenBank/DDBJ databases">
        <title>A Parts List for Fungal Cellulosomes Revealed by Comparative Genomics.</title>
        <authorList>
            <consortium name="DOE Joint Genome Institute"/>
            <person name="Haitjema C.H."/>
            <person name="Gilmore S.P."/>
            <person name="Henske J.K."/>
            <person name="Solomon K.V."/>
            <person name="De Groot R."/>
            <person name="Kuo A."/>
            <person name="Mondo S.J."/>
            <person name="Salamov A.A."/>
            <person name="Labutti K."/>
            <person name="Zhao Z."/>
            <person name="Chiniquy J."/>
            <person name="Barry K."/>
            <person name="Brewer H.M."/>
            <person name="Purvine S.O."/>
            <person name="Wright A.T."/>
            <person name="Boxma B."/>
            <person name="Van Alen T."/>
            <person name="Hackstein J.H."/>
            <person name="Baker S.E."/>
            <person name="Grigoriev I.V."/>
            <person name="O'Malley M.A."/>
        </authorList>
    </citation>
    <scope>NUCLEOTIDE SEQUENCE [LARGE SCALE GENOMIC DNA]</scope>
    <source>
        <strain evidence="3 4">G1</strain>
    </source>
</reference>
<evidence type="ECO:0000313" key="4">
    <source>
        <dbReference type="Proteomes" id="UP000193920"/>
    </source>
</evidence>
<evidence type="ECO:0000256" key="2">
    <source>
        <dbReference type="SAM" id="SignalP"/>
    </source>
</evidence>
<gene>
    <name evidence="3" type="ORF">LY90DRAFT_700504</name>
</gene>
<protein>
    <submittedName>
        <fullName evidence="3">Uncharacterized protein</fullName>
    </submittedName>
</protein>
<proteinExistence type="predicted"/>
<dbReference type="Proteomes" id="UP000193920">
    <property type="component" value="Unassembled WGS sequence"/>
</dbReference>
<name>A0A1Y2E9G0_9FUNG</name>
<sequence length="383" mass="42694">MVRCIPIFLVLSCLSSISFNHPINNDGSEVAGIQAFDDEIEEIAAIQVIEDGGIIDIQSFYIVDESTESVGIQAFDDIEDQPTETGLIEIRSFEDDIISIETDSETIDEPTETIVNNVADSAVIAQPTEAIPEFQFEMVEAFEKRINNKVNNLKIRSNRTIFKSRNFRSKHKTRSESEGEDSNESEDNSILIKPETPYVITEAPEEEPTEIPELINSFITPDDEPTDFIENATDNEEPTAVFEKRQVKNEEVGIALFEVENENSVSDAFETVTEVVTDVHVVSAEIDEEGPTIGGVIDEPEDEDVPMFGVIEDAGIDEDDIVEIALVNKRDEVIEENDEGEGEKPTEAVVISNILIDLSDEQEYDYVSETVTESIFEEPTIVI</sequence>
<organism evidence="3 4">
    <name type="scientific">Neocallimastix californiae</name>
    <dbReference type="NCBI Taxonomy" id="1754190"/>
    <lineage>
        <taxon>Eukaryota</taxon>
        <taxon>Fungi</taxon>
        <taxon>Fungi incertae sedis</taxon>
        <taxon>Chytridiomycota</taxon>
        <taxon>Chytridiomycota incertae sedis</taxon>
        <taxon>Neocallimastigomycetes</taxon>
        <taxon>Neocallimastigales</taxon>
        <taxon>Neocallimastigaceae</taxon>
        <taxon>Neocallimastix</taxon>
    </lineage>
</organism>
<evidence type="ECO:0000313" key="3">
    <source>
        <dbReference type="EMBL" id="ORY67906.1"/>
    </source>
</evidence>
<feature type="compositionally biased region" description="Acidic residues" evidence="1">
    <location>
        <begin position="178"/>
        <end position="187"/>
    </location>
</feature>
<feature type="region of interest" description="Disordered" evidence="1">
    <location>
        <begin position="166"/>
        <end position="198"/>
    </location>
</feature>
<feature type="chain" id="PRO_5012914812" evidence="2">
    <location>
        <begin position="21"/>
        <end position="383"/>
    </location>
</feature>
<keyword evidence="4" id="KW-1185">Reference proteome</keyword>